<reference evidence="1 2" key="1">
    <citation type="submission" date="2017-02" db="EMBL/GenBank/DDBJ databases">
        <authorList>
            <person name="Peterson S.W."/>
        </authorList>
    </citation>
    <scope>NUCLEOTIDE SEQUENCE [LARGE SCALE GENOMIC DNA]</scope>
    <source>
        <strain evidence="1 2">B Ar 00.02</strain>
    </source>
</reference>
<name>A0A1R4G888_9MICC</name>
<evidence type="ECO:0000313" key="2">
    <source>
        <dbReference type="Proteomes" id="UP000195913"/>
    </source>
</evidence>
<protein>
    <submittedName>
        <fullName evidence="1">Uncharacterized protein</fullName>
    </submittedName>
</protein>
<keyword evidence="2" id="KW-1185">Reference proteome</keyword>
<gene>
    <name evidence="1" type="ORF">FM101_08550</name>
</gene>
<sequence>MTVSTADDEFSISGYGAIVLLESGCIKNDVTVEFVSGRTTLVPGPVCPDKQIMIGSDKVDLQPADPEPSDR</sequence>
<proteinExistence type="predicted"/>
<evidence type="ECO:0000313" key="1">
    <source>
        <dbReference type="EMBL" id="SJM64389.1"/>
    </source>
</evidence>
<dbReference type="EMBL" id="FUHW01000030">
    <property type="protein sequence ID" value="SJM64389.1"/>
    <property type="molecule type" value="Genomic_DNA"/>
</dbReference>
<organism evidence="1 2">
    <name type="scientific">Arthrobacter rhombi</name>
    <dbReference type="NCBI Taxonomy" id="71253"/>
    <lineage>
        <taxon>Bacteria</taxon>
        <taxon>Bacillati</taxon>
        <taxon>Actinomycetota</taxon>
        <taxon>Actinomycetes</taxon>
        <taxon>Micrococcales</taxon>
        <taxon>Micrococcaceae</taxon>
        <taxon>Arthrobacter</taxon>
    </lineage>
</organism>
<accession>A0A1R4G888</accession>
<dbReference type="AlphaFoldDB" id="A0A1R4G888"/>
<dbReference type="Proteomes" id="UP000195913">
    <property type="component" value="Unassembled WGS sequence"/>
</dbReference>